<dbReference type="InterPro" id="IPR029000">
    <property type="entry name" value="Cyclophilin-like_dom_sf"/>
</dbReference>
<feature type="coiled-coil region" evidence="1">
    <location>
        <begin position="94"/>
        <end position="135"/>
    </location>
</feature>
<feature type="domain" description="PPIase cyclophilin-type" evidence="3">
    <location>
        <begin position="141"/>
        <end position="310"/>
    </location>
</feature>
<dbReference type="GO" id="GO:0005737">
    <property type="term" value="C:cytoplasm"/>
    <property type="evidence" value="ECO:0007669"/>
    <property type="project" value="TreeGrafter"/>
</dbReference>
<comment type="caution">
    <text evidence="4">The sequence shown here is derived from an EMBL/GenBank/DDBJ whole genome shotgun (WGS) entry which is preliminary data.</text>
</comment>
<evidence type="ECO:0000256" key="1">
    <source>
        <dbReference type="SAM" id="Coils"/>
    </source>
</evidence>
<dbReference type="PROSITE" id="PS50072">
    <property type="entry name" value="CSA_PPIASE_2"/>
    <property type="match status" value="1"/>
</dbReference>
<dbReference type="GO" id="GO:0016018">
    <property type="term" value="F:cyclosporin A binding"/>
    <property type="evidence" value="ECO:0007669"/>
    <property type="project" value="TreeGrafter"/>
</dbReference>
<evidence type="ECO:0000313" key="4">
    <source>
        <dbReference type="EMBL" id="CAF4338355.1"/>
    </source>
</evidence>
<accession>A0A820K7L8</accession>
<feature type="region of interest" description="Disordered" evidence="2">
    <location>
        <begin position="1"/>
        <end position="55"/>
    </location>
</feature>
<dbReference type="InterPro" id="IPR002130">
    <property type="entry name" value="Cyclophilin-type_PPIase_dom"/>
</dbReference>
<dbReference type="GO" id="GO:0006457">
    <property type="term" value="P:protein folding"/>
    <property type="evidence" value="ECO:0007669"/>
    <property type="project" value="TreeGrafter"/>
</dbReference>
<feature type="region of interest" description="Disordered" evidence="2">
    <location>
        <begin position="315"/>
        <end position="349"/>
    </location>
</feature>
<name>A0A820K7L8_9BILA</name>
<feature type="compositionally biased region" description="Low complexity" evidence="2">
    <location>
        <begin position="328"/>
        <end position="349"/>
    </location>
</feature>
<evidence type="ECO:0000313" key="5">
    <source>
        <dbReference type="Proteomes" id="UP000663873"/>
    </source>
</evidence>
<dbReference type="PRINTS" id="PR00153">
    <property type="entry name" value="CSAPPISMRASE"/>
</dbReference>
<dbReference type="PANTHER" id="PTHR11071:SF561">
    <property type="entry name" value="PEPTIDYL-PROLYL CIS-TRANS ISOMERASE D-RELATED"/>
    <property type="match status" value="1"/>
</dbReference>
<evidence type="ECO:0000256" key="2">
    <source>
        <dbReference type="SAM" id="MobiDB-lite"/>
    </source>
</evidence>
<dbReference type="PANTHER" id="PTHR11071">
    <property type="entry name" value="PEPTIDYL-PROLYL CIS-TRANS ISOMERASE"/>
    <property type="match status" value="1"/>
</dbReference>
<dbReference type="EMBL" id="CAJOBP010002166">
    <property type="protein sequence ID" value="CAF4338355.1"/>
    <property type="molecule type" value="Genomic_DNA"/>
</dbReference>
<evidence type="ECO:0000259" key="3">
    <source>
        <dbReference type="PROSITE" id="PS50072"/>
    </source>
</evidence>
<dbReference type="Gene3D" id="2.40.100.10">
    <property type="entry name" value="Cyclophilin-like"/>
    <property type="match status" value="1"/>
</dbReference>
<feature type="non-terminal residue" evidence="4">
    <location>
        <position position="1"/>
    </location>
</feature>
<keyword evidence="5" id="KW-1185">Reference proteome</keyword>
<dbReference type="Proteomes" id="UP000663873">
    <property type="component" value="Unassembled WGS sequence"/>
</dbReference>
<protein>
    <recommendedName>
        <fullName evidence="3">PPIase cyclophilin-type domain-containing protein</fullName>
    </recommendedName>
</protein>
<reference evidence="4" key="1">
    <citation type="submission" date="2021-02" db="EMBL/GenBank/DDBJ databases">
        <authorList>
            <person name="Nowell W R."/>
        </authorList>
    </citation>
    <scope>NUCLEOTIDE SEQUENCE</scope>
</reference>
<feature type="compositionally biased region" description="Polar residues" evidence="2">
    <location>
        <begin position="24"/>
        <end position="35"/>
    </location>
</feature>
<proteinExistence type="predicted"/>
<gene>
    <name evidence="4" type="ORF">UJA718_LOCUS14964</name>
</gene>
<dbReference type="AlphaFoldDB" id="A0A820K7L8"/>
<feature type="compositionally biased region" description="Polar residues" evidence="2">
    <location>
        <begin position="1"/>
        <end position="12"/>
    </location>
</feature>
<sequence>MDDQSNRSNTNDLPMRSAKLIGNENRQLSTYIDNTSSASSNSKSENKPGIRNVDNGNLMALSNYTENDAESLPSSFSPPPAPSPPPLIINESELPTASHEIEILLSEKQKLEDEKQSIEKMIKKNEEEINKYINSLSKHCFLGVQIKGKLSDEVLIKLYDDIAPITCSYFRATCTRRYGIDFQNTSLNYLVINKYIEGGEVFAYVQNNNNRILEKREKENNELRHDKAALLSKKKIGDSTKFIITLGAMPSLDGTHIVFGEIIQGFEIFELINKQAVDNLVRAGGASSGGDAADFVVNHLVDIIIYSCAIPHEKQDSTADEEKSPGIPATTAAMPIPAPASSTASAPRE</sequence>
<feature type="compositionally biased region" description="Basic and acidic residues" evidence="2">
    <location>
        <begin position="315"/>
        <end position="324"/>
    </location>
</feature>
<dbReference type="GO" id="GO:0003755">
    <property type="term" value="F:peptidyl-prolyl cis-trans isomerase activity"/>
    <property type="evidence" value="ECO:0007669"/>
    <property type="project" value="InterPro"/>
</dbReference>
<keyword evidence="1" id="KW-0175">Coiled coil</keyword>
<organism evidence="4 5">
    <name type="scientific">Rotaria socialis</name>
    <dbReference type="NCBI Taxonomy" id="392032"/>
    <lineage>
        <taxon>Eukaryota</taxon>
        <taxon>Metazoa</taxon>
        <taxon>Spiralia</taxon>
        <taxon>Gnathifera</taxon>
        <taxon>Rotifera</taxon>
        <taxon>Eurotatoria</taxon>
        <taxon>Bdelloidea</taxon>
        <taxon>Philodinida</taxon>
        <taxon>Philodinidae</taxon>
        <taxon>Rotaria</taxon>
    </lineage>
</organism>
<dbReference type="SUPFAM" id="SSF50891">
    <property type="entry name" value="Cyclophilin-like"/>
    <property type="match status" value="1"/>
</dbReference>
<dbReference type="Pfam" id="PF00160">
    <property type="entry name" value="Pro_isomerase"/>
    <property type="match status" value="1"/>
</dbReference>